<organism evidence="8 9">
    <name type="scientific">Ambrosiozyma monospora</name>
    <name type="common">Yeast</name>
    <name type="synonym">Endomycopsis monosporus</name>
    <dbReference type="NCBI Taxonomy" id="43982"/>
    <lineage>
        <taxon>Eukaryota</taxon>
        <taxon>Fungi</taxon>
        <taxon>Dikarya</taxon>
        <taxon>Ascomycota</taxon>
        <taxon>Saccharomycotina</taxon>
        <taxon>Pichiomycetes</taxon>
        <taxon>Pichiales</taxon>
        <taxon>Pichiaceae</taxon>
        <taxon>Ambrosiozyma</taxon>
    </lineage>
</organism>
<dbReference type="EMBL" id="BSXU01002134">
    <property type="protein sequence ID" value="GMG34598.1"/>
    <property type="molecule type" value="Genomic_DNA"/>
</dbReference>
<dbReference type="SMART" id="SM00320">
    <property type="entry name" value="WD40"/>
    <property type="match status" value="6"/>
</dbReference>
<evidence type="ECO:0000259" key="7">
    <source>
        <dbReference type="Pfam" id="PF12265"/>
    </source>
</evidence>
<evidence type="ECO:0000256" key="1">
    <source>
        <dbReference type="ARBA" id="ARBA00004123"/>
    </source>
</evidence>
<dbReference type="PROSITE" id="PS50294">
    <property type="entry name" value="WD_REPEATS_REGION"/>
    <property type="match status" value="1"/>
</dbReference>
<evidence type="ECO:0000256" key="4">
    <source>
        <dbReference type="ARBA" id="ARBA00022853"/>
    </source>
</evidence>
<dbReference type="AlphaFoldDB" id="A0A9W7DKD5"/>
<reference evidence="8" key="1">
    <citation type="submission" date="2023-04" db="EMBL/GenBank/DDBJ databases">
        <title>Ambrosiozyma monospora NBRC 1965.</title>
        <authorList>
            <person name="Ichikawa N."/>
            <person name="Sato H."/>
            <person name="Tonouchi N."/>
        </authorList>
    </citation>
    <scope>NUCLEOTIDE SEQUENCE</scope>
    <source>
        <strain evidence="8">NBRC 1965</strain>
    </source>
</reference>
<dbReference type="Pfam" id="PF12265">
    <property type="entry name" value="CAF1C_H4-bd"/>
    <property type="match status" value="1"/>
</dbReference>
<keyword evidence="9" id="KW-1185">Reference proteome</keyword>
<dbReference type="PANTHER" id="PTHR22850">
    <property type="entry name" value="WD40 REPEAT FAMILY"/>
    <property type="match status" value="1"/>
</dbReference>
<keyword evidence="4" id="KW-0156">Chromatin regulator</keyword>
<feature type="domain" description="Histone-binding protein RBBP4-like N-terminal" evidence="7">
    <location>
        <begin position="24"/>
        <end position="97"/>
    </location>
</feature>
<dbReference type="PROSITE" id="PS00678">
    <property type="entry name" value="WD_REPEATS_1"/>
    <property type="match status" value="2"/>
</dbReference>
<dbReference type="PROSITE" id="PS50082">
    <property type="entry name" value="WD_REPEATS_2"/>
    <property type="match status" value="2"/>
</dbReference>
<comment type="caution">
    <text evidence="8">The sequence shown here is derived from an EMBL/GenBank/DDBJ whole genome shotgun (WGS) entry which is preliminary data.</text>
</comment>
<comment type="subcellular location">
    <subcellularLocation>
        <location evidence="1">Nucleus</location>
    </subcellularLocation>
</comment>
<sequence length="419" mass="48139">MSSINDIENNPEEENQDEEITIVEEYKLWRKNCRYMYDFISETALTWPSLSIQWVPTGTFTNKTKDTKFSKTRNLVLTTHTSGEDKDFLKIASTQLPASVVDEGVKLTPEELETVNSRLKISKKLEQSSEINRARYQPQDPKVLATINGEGETFVYQLDETIHEVNKIELKHHTVNGFGLSWNPVVKDQLLTSGDDKTIAFWDLSQSDYSKLKLLEPTKIFTTHTDIVNDVKWHNFDGFTFGSVSEDKSFAYQDYRQEKPAMHEVLIDKTSFNTLSFSDHSKNLFALGGEDSNLYLYDLRNISRPLHTMMGHTKPITNLEWDPFHENIVGSSSLDRRIILWDINKIGEEQLQDEMEDGVPELFMMHGGHTGGVNDFQFSDEIPWCVASCSDDNIVHLWKVSKKVIESGTYEDIKDTDLE</sequence>
<dbReference type="Gene3D" id="2.130.10.10">
    <property type="entry name" value="YVTN repeat-like/Quinoprotein amine dehydrogenase"/>
    <property type="match status" value="1"/>
</dbReference>
<evidence type="ECO:0000256" key="2">
    <source>
        <dbReference type="ARBA" id="ARBA00022574"/>
    </source>
</evidence>
<dbReference type="InterPro" id="IPR036322">
    <property type="entry name" value="WD40_repeat_dom_sf"/>
</dbReference>
<proteinExistence type="predicted"/>
<dbReference type="Pfam" id="PF00400">
    <property type="entry name" value="WD40"/>
    <property type="match status" value="2"/>
</dbReference>
<accession>A0A9W7DKD5</accession>
<feature type="repeat" description="WD" evidence="6">
    <location>
        <begin position="309"/>
        <end position="344"/>
    </location>
</feature>
<keyword evidence="3" id="KW-0677">Repeat</keyword>
<protein>
    <submittedName>
        <fullName evidence="8">Unnamed protein product</fullName>
    </submittedName>
</protein>
<dbReference type="InterPro" id="IPR001680">
    <property type="entry name" value="WD40_rpt"/>
</dbReference>
<name>A0A9W7DKD5_AMBMO</name>
<keyword evidence="5" id="KW-0539">Nucleus</keyword>
<dbReference type="InterPro" id="IPR050459">
    <property type="entry name" value="WD_repeat_RBAP46/RBAP48/MSI1"/>
</dbReference>
<dbReference type="GO" id="GO:0005634">
    <property type="term" value="C:nucleus"/>
    <property type="evidence" value="ECO:0007669"/>
    <property type="project" value="UniProtKB-SubCell"/>
</dbReference>
<dbReference type="Proteomes" id="UP001165063">
    <property type="component" value="Unassembled WGS sequence"/>
</dbReference>
<evidence type="ECO:0000313" key="8">
    <source>
        <dbReference type="EMBL" id="GMG34598.1"/>
    </source>
</evidence>
<evidence type="ECO:0000256" key="6">
    <source>
        <dbReference type="PROSITE-ProRule" id="PRU00221"/>
    </source>
</evidence>
<feature type="repeat" description="WD" evidence="6">
    <location>
        <begin position="170"/>
        <end position="212"/>
    </location>
</feature>
<dbReference type="SUPFAM" id="SSF50978">
    <property type="entry name" value="WD40 repeat-like"/>
    <property type="match status" value="1"/>
</dbReference>
<dbReference type="InterPro" id="IPR019775">
    <property type="entry name" value="WD40_repeat_CS"/>
</dbReference>
<evidence type="ECO:0000256" key="5">
    <source>
        <dbReference type="ARBA" id="ARBA00023242"/>
    </source>
</evidence>
<dbReference type="InterPro" id="IPR015943">
    <property type="entry name" value="WD40/YVTN_repeat-like_dom_sf"/>
</dbReference>
<keyword evidence="2 6" id="KW-0853">WD repeat</keyword>
<dbReference type="OrthoDB" id="427795at2759"/>
<evidence type="ECO:0000313" key="9">
    <source>
        <dbReference type="Proteomes" id="UP001165063"/>
    </source>
</evidence>
<dbReference type="GO" id="GO:0006325">
    <property type="term" value="P:chromatin organization"/>
    <property type="evidence" value="ECO:0007669"/>
    <property type="project" value="UniProtKB-KW"/>
</dbReference>
<gene>
    <name evidence="8" type="ORF">Amon01_000442700</name>
</gene>
<dbReference type="InterPro" id="IPR022052">
    <property type="entry name" value="Histone-bd_RBBP4-like_N"/>
</dbReference>
<evidence type="ECO:0000256" key="3">
    <source>
        <dbReference type="ARBA" id="ARBA00022737"/>
    </source>
</evidence>